<evidence type="ECO:0000313" key="5">
    <source>
        <dbReference type="Proteomes" id="UP000216361"/>
    </source>
</evidence>
<dbReference type="Proteomes" id="UP000216361">
    <property type="component" value="Unassembled WGS sequence"/>
</dbReference>
<accession>A0A255XIK7</accession>
<dbReference type="PANTHER" id="PTHR43849">
    <property type="entry name" value="BLL3936 PROTEIN"/>
    <property type="match status" value="1"/>
</dbReference>
<feature type="transmembrane region" description="Helical" evidence="2">
    <location>
        <begin position="63"/>
        <end position="83"/>
    </location>
</feature>
<feature type="domain" description="TRAP C4-dicarboxylate transport system permease DctM subunit" evidence="3">
    <location>
        <begin position="136"/>
        <end position="401"/>
    </location>
</feature>
<dbReference type="AlphaFoldDB" id="A0A255XIK7"/>
<evidence type="ECO:0000256" key="1">
    <source>
        <dbReference type="RuleBase" id="RU369079"/>
    </source>
</evidence>
<keyword evidence="2" id="KW-0812">Transmembrane</keyword>
<dbReference type="GO" id="GO:0005886">
    <property type="term" value="C:plasma membrane"/>
    <property type="evidence" value="ECO:0007669"/>
    <property type="project" value="UniProtKB-SubCell"/>
</dbReference>
<dbReference type="RefSeq" id="WP_094410447.1">
    <property type="nucleotide sequence ID" value="NZ_BMJZ01000003.1"/>
</dbReference>
<dbReference type="OrthoDB" id="9759894at2"/>
<keyword evidence="1" id="KW-0813">Transport</keyword>
<dbReference type="InterPro" id="IPR011853">
    <property type="entry name" value="TRAP_DctM-Dct_fused"/>
</dbReference>
<feature type="transmembrane region" description="Helical" evidence="2">
    <location>
        <begin position="513"/>
        <end position="538"/>
    </location>
</feature>
<evidence type="ECO:0000259" key="3">
    <source>
        <dbReference type="Pfam" id="PF06808"/>
    </source>
</evidence>
<name>A0A255XIK7_9PROT</name>
<sequence length="708" mass="74162">MTTPSTPGAFDHQPLTEAPMADPENPAAHLKLDGLPGKIVWAAAILFALWQIYTAAFSPVSSIVVRALHVGGLLFLTFALFRFQPSKTGHAAPPLWDWALGGLALAIGFYQWVFEGDLIQRAGDPNQVDLVVGVLALILLVEGARRIMGWALPILCVVFIPYAIWGRSLPEPFLHRGFDWVQVIDTLSFGTEGIYGTPTAVSATFIFLFILFGAFLEKAGMIGLFNDVALGTVGHTKGGPAKVAVISSGLMGTINGSGVANVLTTGQFTIPLMIRFGYRPAFAGAVEATASMGGQIMPPVMGAVAFIMAERLELPYAEIALAAIIPALLYYFSAFWMVHLEAGKYGLKGLPADQRPAVWASLKRNWHLALPLAALVYMLFSGFTPLFAGVVGLSLTILLILGGASFGMVASGPMRAIAWISLGAALGALAASGALSIAATLMLGVALMVVVCAAMKGWDTLRLLLDGLADGAKSALGVGVACALVGILIGIMTLTGLATTVAGMILDLAGNNLAIALVLTMIVCLVLGTGLPTIPNYIITSSIAAPVLEKMGVPPLIAHMFCFYFGIMADLTPPVALAALAAQSIAKAGHMEIGWIATRIGAAGYVVPFMAVYAPELMLQGSNVTPLAVGYIVVKALVAIVLWGAASTGWLLGRLSVWERTAATIIALLLVAALPITDEAGFAATVAFLAWHRWRVKRQPALTVPNAA</sequence>
<feature type="transmembrane region" description="Helical" evidence="2">
    <location>
        <begin position="390"/>
        <end position="410"/>
    </location>
</feature>
<feature type="transmembrane region" description="Helical" evidence="2">
    <location>
        <begin position="627"/>
        <end position="653"/>
    </location>
</feature>
<dbReference type="PANTHER" id="PTHR43849:SF2">
    <property type="entry name" value="BLL3936 PROTEIN"/>
    <property type="match status" value="1"/>
</dbReference>
<keyword evidence="2" id="KW-0472">Membrane</keyword>
<keyword evidence="5" id="KW-1185">Reference proteome</keyword>
<evidence type="ECO:0000256" key="2">
    <source>
        <dbReference type="SAM" id="Phobius"/>
    </source>
</evidence>
<dbReference type="NCBIfam" id="TIGR02123">
    <property type="entry name" value="TRAP_fused"/>
    <property type="match status" value="1"/>
</dbReference>
<feature type="transmembrane region" description="Helical" evidence="2">
    <location>
        <begin position="148"/>
        <end position="165"/>
    </location>
</feature>
<dbReference type="Pfam" id="PF06808">
    <property type="entry name" value="DctM"/>
    <property type="match status" value="2"/>
</dbReference>
<feature type="transmembrane region" description="Helical" evidence="2">
    <location>
        <begin position="316"/>
        <end position="338"/>
    </location>
</feature>
<gene>
    <name evidence="4" type="ORF">CHR90_17685</name>
</gene>
<keyword evidence="1" id="KW-0997">Cell inner membrane</keyword>
<dbReference type="GO" id="GO:0022857">
    <property type="term" value="F:transmembrane transporter activity"/>
    <property type="evidence" value="ECO:0007669"/>
    <property type="project" value="UniProtKB-UniRule"/>
</dbReference>
<reference evidence="4 5" key="1">
    <citation type="submission" date="2017-07" db="EMBL/GenBank/DDBJ databases">
        <title>Elstera cyanobacteriorum sp. nov., a novel bacterium isolated from cyanobacterial aggregates in a eutrophic lake.</title>
        <authorList>
            <person name="Cai H."/>
        </authorList>
    </citation>
    <scope>NUCLEOTIDE SEQUENCE [LARGE SCALE GENOMIC DNA]</scope>
    <source>
        <strain evidence="4 5">TH019</strain>
    </source>
</reference>
<feature type="transmembrane region" description="Helical" evidence="2">
    <location>
        <begin position="95"/>
        <end position="113"/>
    </location>
</feature>
<feature type="transmembrane region" description="Helical" evidence="2">
    <location>
        <begin position="665"/>
        <end position="691"/>
    </location>
</feature>
<comment type="caution">
    <text evidence="4">The sequence shown here is derived from an EMBL/GenBank/DDBJ whole genome shotgun (WGS) entry which is preliminary data.</text>
</comment>
<feature type="transmembrane region" description="Helical" evidence="2">
    <location>
        <begin position="593"/>
        <end position="615"/>
    </location>
</feature>
<keyword evidence="1" id="KW-1003">Cell membrane</keyword>
<dbReference type="EMBL" id="NOXS01000035">
    <property type="protein sequence ID" value="OYQ16809.1"/>
    <property type="molecule type" value="Genomic_DNA"/>
</dbReference>
<proteinExistence type="predicted"/>
<feature type="transmembrane region" description="Helical" evidence="2">
    <location>
        <begin position="478"/>
        <end position="506"/>
    </location>
</feature>
<protein>
    <submittedName>
        <fullName evidence="4">C4-dicarboxylate ABC transporter</fullName>
    </submittedName>
</protein>
<feature type="transmembrane region" description="Helical" evidence="2">
    <location>
        <begin position="558"/>
        <end position="581"/>
    </location>
</feature>
<keyword evidence="2" id="KW-1133">Transmembrane helix</keyword>
<feature type="transmembrane region" description="Helical" evidence="2">
    <location>
        <begin position="366"/>
        <end position="383"/>
    </location>
</feature>
<comment type="function">
    <text evidence="1">Part of the tripartite ATP-independent periplasmic (TRAP) transport system.</text>
</comment>
<feature type="domain" description="TRAP C4-dicarboxylate transport system permease DctM subunit" evidence="3">
    <location>
        <begin position="420"/>
        <end position="622"/>
    </location>
</feature>
<comment type="subcellular location">
    <subcellularLocation>
        <location evidence="1">Cell inner membrane</location>
        <topology evidence="1">Multi-pass membrane protein</topology>
    </subcellularLocation>
</comment>
<feature type="transmembrane region" description="Helical" evidence="2">
    <location>
        <begin position="194"/>
        <end position="216"/>
    </location>
</feature>
<evidence type="ECO:0000313" key="4">
    <source>
        <dbReference type="EMBL" id="OYQ16809.1"/>
    </source>
</evidence>
<dbReference type="InterPro" id="IPR010656">
    <property type="entry name" value="DctM"/>
</dbReference>
<feature type="transmembrane region" description="Helical" evidence="2">
    <location>
        <begin position="39"/>
        <end position="57"/>
    </location>
</feature>
<organism evidence="4 5">
    <name type="scientific">Elstera cyanobacteriorum</name>
    <dbReference type="NCBI Taxonomy" id="2022747"/>
    <lineage>
        <taxon>Bacteria</taxon>
        <taxon>Pseudomonadati</taxon>
        <taxon>Pseudomonadota</taxon>
        <taxon>Alphaproteobacteria</taxon>
        <taxon>Rhodospirillales</taxon>
        <taxon>Rhodospirillaceae</taxon>
        <taxon>Elstera</taxon>
    </lineage>
</organism>